<evidence type="ECO:0000313" key="5">
    <source>
        <dbReference type="Proteomes" id="UP000636888"/>
    </source>
</evidence>
<keyword evidence="5" id="KW-1185">Reference proteome</keyword>
<feature type="modified residue" description="4-aspartylphosphate" evidence="1">
    <location>
        <position position="56"/>
    </location>
</feature>
<reference evidence="4" key="1">
    <citation type="submission" date="2020-12" db="EMBL/GenBank/DDBJ databases">
        <title>Geomonas sp. Red875, isolated from river sediment.</title>
        <authorList>
            <person name="Xu Z."/>
            <person name="Zhang Z."/>
            <person name="Masuda Y."/>
            <person name="Itoh H."/>
            <person name="Senoo K."/>
        </authorList>
    </citation>
    <scope>NUCLEOTIDE SEQUENCE</scope>
    <source>
        <strain evidence="4">Red875</strain>
    </source>
</reference>
<protein>
    <submittedName>
        <fullName evidence="4">Response regulator</fullName>
    </submittedName>
</protein>
<sequence>MNGSIKLMAVDDVQMDLELMRVMLAGSVDIFLTALNGQEAYDLLLEHPDTDAILLDLEMPVMNGFQFLELVKGDERFANIPIIVITLDPKEVLRSLSLGANDFLAKPYNPEELKLRVQNHLRTKKLYDLTRGMSAALEEEVVKKTAQLRKALAASRRTEFEISLRLGKAAEYRDFETGMHIRRISDFANLLGRLAGLSEKACETLRYASPLHDVGKIGVPDRILLKPGPLEPAEFEIMKLHTVIGGKILSAEDGTYPVIAAGRIIAMQHHEKWDGTGYPLGLKGEQIHIFGRIVMTVDIFDALRSERPYKTEFSLEKTLSMMKDRDGTFIDPRLLAIFLEHVDEFEQLRNELRDREPAPAILHYRAVV</sequence>
<proteinExistence type="predicted"/>
<evidence type="ECO:0000259" key="3">
    <source>
        <dbReference type="PROSITE" id="PS51832"/>
    </source>
</evidence>
<organism evidence="4 5">
    <name type="scientific">Geomesophilobacter sediminis</name>
    <dbReference type="NCBI Taxonomy" id="2798584"/>
    <lineage>
        <taxon>Bacteria</taxon>
        <taxon>Pseudomonadati</taxon>
        <taxon>Thermodesulfobacteriota</taxon>
        <taxon>Desulfuromonadia</taxon>
        <taxon>Geobacterales</taxon>
        <taxon>Geobacteraceae</taxon>
        <taxon>Geomesophilobacter</taxon>
    </lineage>
</organism>
<dbReference type="SMART" id="SM00471">
    <property type="entry name" value="HDc"/>
    <property type="match status" value="1"/>
</dbReference>
<dbReference type="AlphaFoldDB" id="A0A8J7LVG3"/>
<dbReference type="CDD" id="cd00077">
    <property type="entry name" value="HDc"/>
    <property type="match status" value="1"/>
</dbReference>
<dbReference type="SMART" id="SM00448">
    <property type="entry name" value="REC"/>
    <property type="match status" value="1"/>
</dbReference>
<dbReference type="Pfam" id="PF00072">
    <property type="entry name" value="Response_reg"/>
    <property type="match status" value="1"/>
</dbReference>
<gene>
    <name evidence="4" type="ORF">JFN93_09745</name>
</gene>
<feature type="domain" description="Response regulatory" evidence="2">
    <location>
        <begin position="6"/>
        <end position="121"/>
    </location>
</feature>
<dbReference type="Gene3D" id="1.10.3210.10">
    <property type="entry name" value="Hypothetical protein af1432"/>
    <property type="match status" value="1"/>
</dbReference>
<dbReference type="SUPFAM" id="SSF109604">
    <property type="entry name" value="HD-domain/PDEase-like"/>
    <property type="match status" value="1"/>
</dbReference>
<evidence type="ECO:0000256" key="1">
    <source>
        <dbReference type="PROSITE-ProRule" id="PRU00169"/>
    </source>
</evidence>
<dbReference type="EMBL" id="JAEMHM010000007">
    <property type="protein sequence ID" value="MBJ6724990.1"/>
    <property type="molecule type" value="Genomic_DNA"/>
</dbReference>
<dbReference type="PANTHER" id="PTHR45228">
    <property type="entry name" value="CYCLIC DI-GMP PHOSPHODIESTERASE TM_0186-RELATED"/>
    <property type="match status" value="1"/>
</dbReference>
<dbReference type="Pfam" id="PF13487">
    <property type="entry name" value="HD_5"/>
    <property type="match status" value="1"/>
</dbReference>
<dbReference type="RefSeq" id="WP_199383885.1">
    <property type="nucleotide sequence ID" value="NZ_JAEMHM010000007.1"/>
</dbReference>
<dbReference type="GO" id="GO:0000160">
    <property type="term" value="P:phosphorelay signal transduction system"/>
    <property type="evidence" value="ECO:0007669"/>
    <property type="project" value="InterPro"/>
</dbReference>
<comment type="caution">
    <text evidence="4">The sequence shown here is derived from an EMBL/GenBank/DDBJ whole genome shotgun (WGS) entry which is preliminary data.</text>
</comment>
<dbReference type="Gene3D" id="3.40.50.2300">
    <property type="match status" value="1"/>
</dbReference>
<accession>A0A8J7LVG3</accession>
<dbReference type="InterPro" id="IPR037522">
    <property type="entry name" value="HD_GYP_dom"/>
</dbReference>
<dbReference type="InterPro" id="IPR011006">
    <property type="entry name" value="CheY-like_superfamily"/>
</dbReference>
<evidence type="ECO:0000313" key="4">
    <source>
        <dbReference type="EMBL" id="MBJ6724990.1"/>
    </source>
</evidence>
<feature type="domain" description="HD-GYP" evidence="3">
    <location>
        <begin position="155"/>
        <end position="354"/>
    </location>
</feature>
<dbReference type="PANTHER" id="PTHR45228:SF5">
    <property type="entry name" value="CYCLIC DI-GMP PHOSPHODIESTERASE VC_1348-RELATED"/>
    <property type="match status" value="1"/>
</dbReference>
<dbReference type="InterPro" id="IPR052020">
    <property type="entry name" value="Cyclic_di-GMP/3'3'-cGAMP_PDE"/>
</dbReference>
<evidence type="ECO:0000259" key="2">
    <source>
        <dbReference type="PROSITE" id="PS50110"/>
    </source>
</evidence>
<dbReference type="PROSITE" id="PS51832">
    <property type="entry name" value="HD_GYP"/>
    <property type="match status" value="1"/>
</dbReference>
<dbReference type="Proteomes" id="UP000636888">
    <property type="component" value="Unassembled WGS sequence"/>
</dbReference>
<keyword evidence="1" id="KW-0597">Phosphoprotein</keyword>
<name>A0A8J7LVG3_9BACT</name>
<dbReference type="InterPro" id="IPR003607">
    <property type="entry name" value="HD/PDEase_dom"/>
</dbReference>
<dbReference type="SUPFAM" id="SSF52172">
    <property type="entry name" value="CheY-like"/>
    <property type="match status" value="1"/>
</dbReference>
<dbReference type="InterPro" id="IPR001789">
    <property type="entry name" value="Sig_transdc_resp-reg_receiver"/>
</dbReference>
<dbReference type="PROSITE" id="PS50110">
    <property type="entry name" value="RESPONSE_REGULATORY"/>
    <property type="match status" value="1"/>
</dbReference>